<comment type="caution">
    <text evidence="2">The sequence shown here is derived from an EMBL/GenBank/DDBJ whole genome shotgun (WGS) entry which is preliminary data.</text>
</comment>
<dbReference type="Gene3D" id="3.90.550.10">
    <property type="entry name" value="Spore Coat Polysaccharide Biosynthesis Protein SpsA, Chain A"/>
    <property type="match status" value="1"/>
</dbReference>
<dbReference type="InterPro" id="IPR001173">
    <property type="entry name" value="Glyco_trans_2-like"/>
</dbReference>
<dbReference type="NCBIfam" id="NF038302">
    <property type="entry name" value="EPS_HpsE"/>
    <property type="match status" value="1"/>
</dbReference>
<proteinExistence type="predicted"/>
<dbReference type="InterPro" id="IPR050834">
    <property type="entry name" value="Glycosyltransf_2"/>
</dbReference>
<dbReference type="PANTHER" id="PTHR43685">
    <property type="entry name" value="GLYCOSYLTRANSFERASE"/>
    <property type="match status" value="1"/>
</dbReference>
<dbReference type="PANTHER" id="PTHR43685:SF2">
    <property type="entry name" value="GLYCOSYLTRANSFERASE 2-LIKE DOMAIN-CONTAINING PROTEIN"/>
    <property type="match status" value="1"/>
</dbReference>
<sequence length="302" mass="35512">MPSQDKHFSWEVIVIDNNSNDNTAKVVQDYQSNWSKEYPLRYYFEPTQGIAFARRRAIKEAQGSLIGFLDDDNLPTPNWVYEAYCFGQLHPQAGAYGSQVYGEYESKPPENFQRISCFLAIVERGQEPFRYDLRNGLLPVGAGLVIRKQAWIDCVPGRPFFKGVCTTSLLSKGEDLETLSYIIQGGWEIWHNPQMCIYHHIPPWRLEKRYLAKLLRGVGLSRYPIRMLRFRVWQKPLALLAYWVNDLRKLILHFIKYRKALKTNTVAACEMELLLSTLVSPFYYWHFFWVKSNLKNHFFLHE</sequence>
<evidence type="ECO:0000259" key="1">
    <source>
        <dbReference type="Pfam" id="PF00535"/>
    </source>
</evidence>
<name>A0A951UAK5_9CYAN</name>
<protein>
    <submittedName>
        <fullName evidence="2">Hormogonium polysaccharide biosynthesis glycosyltransferase HpsE</fullName>
    </submittedName>
</protein>
<evidence type="ECO:0000313" key="2">
    <source>
        <dbReference type="EMBL" id="MBW4545894.1"/>
    </source>
</evidence>
<dbReference type="CDD" id="cd00761">
    <property type="entry name" value="Glyco_tranf_GTA_type"/>
    <property type="match status" value="1"/>
</dbReference>
<dbReference type="InterPro" id="IPR029044">
    <property type="entry name" value="Nucleotide-diphossugar_trans"/>
</dbReference>
<dbReference type="EMBL" id="JAHHIF010000019">
    <property type="protein sequence ID" value="MBW4545894.1"/>
    <property type="molecule type" value="Genomic_DNA"/>
</dbReference>
<accession>A0A951UAK5</accession>
<dbReference type="Proteomes" id="UP000753908">
    <property type="component" value="Unassembled WGS sequence"/>
</dbReference>
<gene>
    <name evidence="2" type="primary">hpsE</name>
    <name evidence="2" type="ORF">KME25_15815</name>
</gene>
<organism evidence="2 3">
    <name type="scientific">Symplocastrum torsivum CPER-KK1</name>
    <dbReference type="NCBI Taxonomy" id="450513"/>
    <lineage>
        <taxon>Bacteria</taxon>
        <taxon>Bacillati</taxon>
        <taxon>Cyanobacteriota</taxon>
        <taxon>Cyanophyceae</taxon>
        <taxon>Oscillatoriophycideae</taxon>
        <taxon>Oscillatoriales</taxon>
        <taxon>Microcoleaceae</taxon>
        <taxon>Symplocastrum</taxon>
    </lineage>
</organism>
<feature type="domain" description="Glycosyltransferase 2-like" evidence="1">
    <location>
        <begin position="6"/>
        <end position="129"/>
    </location>
</feature>
<dbReference type="AlphaFoldDB" id="A0A951UAK5"/>
<dbReference type="Pfam" id="PF00535">
    <property type="entry name" value="Glycos_transf_2"/>
    <property type="match status" value="1"/>
</dbReference>
<reference evidence="2" key="1">
    <citation type="submission" date="2021-05" db="EMBL/GenBank/DDBJ databases">
        <authorList>
            <person name="Pietrasiak N."/>
            <person name="Ward R."/>
            <person name="Stajich J.E."/>
            <person name="Kurbessoian T."/>
        </authorList>
    </citation>
    <scope>NUCLEOTIDE SEQUENCE</scope>
    <source>
        <strain evidence="2">CPER-KK1</strain>
    </source>
</reference>
<evidence type="ECO:0000313" key="3">
    <source>
        <dbReference type="Proteomes" id="UP000753908"/>
    </source>
</evidence>
<dbReference type="SUPFAM" id="SSF53448">
    <property type="entry name" value="Nucleotide-diphospho-sugar transferases"/>
    <property type="match status" value="1"/>
</dbReference>
<reference evidence="2" key="2">
    <citation type="journal article" date="2022" name="Microbiol. Resour. Announc.">
        <title>Metagenome Sequencing to Explore Phylogenomics of Terrestrial Cyanobacteria.</title>
        <authorList>
            <person name="Ward R.D."/>
            <person name="Stajich J.E."/>
            <person name="Johansen J.R."/>
            <person name="Huntemann M."/>
            <person name="Clum A."/>
            <person name="Foster B."/>
            <person name="Foster B."/>
            <person name="Roux S."/>
            <person name="Palaniappan K."/>
            <person name="Varghese N."/>
            <person name="Mukherjee S."/>
            <person name="Reddy T.B.K."/>
            <person name="Daum C."/>
            <person name="Copeland A."/>
            <person name="Chen I.A."/>
            <person name="Ivanova N.N."/>
            <person name="Kyrpides N.C."/>
            <person name="Shapiro N."/>
            <person name="Eloe-Fadrosh E.A."/>
            <person name="Pietrasiak N."/>
        </authorList>
    </citation>
    <scope>NUCLEOTIDE SEQUENCE</scope>
    <source>
        <strain evidence="2">CPER-KK1</strain>
    </source>
</reference>